<dbReference type="Pfam" id="PF21983">
    <property type="entry name" value="NikA-like"/>
    <property type="match status" value="1"/>
</dbReference>
<name>A0A6G1U6K8_9BACT</name>
<feature type="compositionally biased region" description="Basic and acidic residues" evidence="1">
    <location>
        <begin position="1"/>
        <end position="10"/>
    </location>
</feature>
<organism evidence="2 3">
    <name type="scientific">Segatella copri</name>
    <dbReference type="NCBI Taxonomy" id="165179"/>
    <lineage>
        <taxon>Bacteria</taxon>
        <taxon>Pseudomonadati</taxon>
        <taxon>Bacteroidota</taxon>
        <taxon>Bacteroidia</taxon>
        <taxon>Bacteroidales</taxon>
        <taxon>Prevotellaceae</taxon>
        <taxon>Segatella</taxon>
    </lineage>
</organism>
<evidence type="ECO:0000313" key="3">
    <source>
        <dbReference type="Proteomes" id="UP000480425"/>
    </source>
</evidence>
<feature type="region of interest" description="Disordered" evidence="1">
    <location>
        <begin position="118"/>
        <end position="138"/>
    </location>
</feature>
<dbReference type="RefSeq" id="WP_153126306.1">
    <property type="nucleotide sequence ID" value="NZ_VZCB01000111.1"/>
</dbReference>
<comment type="caution">
    <text evidence="2">The sequence shown here is derived from an EMBL/GenBank/DDBJ whole genome shotgun (WGS) entry which is preliminary data.</text>
</comment>
<evidence type="ECO:0000313" key="2">
    <source>
        <dbReference type="EMBL" id="MQN82401.1"/>
    </source>
</evidence>
<dbReference type="Proteomes" id="UP000480425">
    <property type="component" value="Unassembled WGS sequence"/>
</dbReference>
<dbReference type="InterPro" id="IPR053842">
    <property type="entry name" value="NikA-like"/>
</dbReference>
<reference evidence="2 3" key="1">
    <citation type="submission" date="2019-09" db="EMBL/GenBank/DDBJ databases">
        <title>Distinct polysaccharide growth profiles of human intestinal Prevotella copri isolates.</title>
        <authorList>
            <person name="Fehlner-Peach H."/>
            <person name="Magnabosco C."/>
            <person name="Raghavan V."/>
            <person name="Scher J.U."/>
            <person name="Tett A."/>
            <person name="Cox L.M."/>
            <person name="Gottsegen C."/>
            <person name="Watters A."/>
            <person name="Wiltshire- Gordon J.D."/>
            <person name="Segata N."/>
            <person name="Bonneau R."/>
            <person name="Littman D.R."/>
        </authorList>
    </citation>
    <scope>NUCLEOTIDE SEQUENCE [LARGE SCALE GENOMIC DNA]</scope>
    <source>
        <strain evidence="3">iA622</strain>
    </source>
</reference>
<feature type="compositionally biased region" description="Polar residues" evidence="1">
    <location>
        <begin position="120"/>
        <end position="129"/>
    </location>
</feature>
<gene>
    <name evidence="2" type="primary">mobC</name>
    <name evidence="2" type="ORF">F7D73_15960</name>
</gene>
<protein>
    <submittedName>
        <fullName evidence="2">Plasmid mobilization relaxosome protein MobC</fullName>
    </submittedName>
</protein>
<accession>A0A6G1U6K8</accession>
<evidence type="ECO:0000256" key="1">
    <source>
        <dbReference type="SAM" id="MobiDB-lite"/>
    </source>
</evidence>
<dbReference type="OrthoDB" id="3268254at2"/>
<dbReference type="EMBL" id="VZCB01000111">
    <property type="protein sequence ID" value="MQN82401.1"/>
    <property type="molecule type" value="Genomic_DNA"/>
</dbReference>
<sequence length="138" mass="15654">MTSIHEQDKKKGGRPPTGRVRKLSKSVTVKFSKPSYEALRLRARKANRKLAEYIRESALNGEVVSGHNTETVAIAKNLIGMANNLNQLTKLSHQRGFHETHVYVMDLLRRLKTVLVEYRQGNSKPNPSGMNRRKDTTT</sequence>
<feature type="region of interest" description="Disordered" evidence="1">
    <location>
        <begin position="1"/>
        <end position="23"/>
    </location>
</feature>
<proteinExistence type="predicted"/>
<dbReference type="AlphaFoldDB" id="A0A6G1U6K8"/>